<evidence type="ECO:0000313" key="3">
    <source>
        <dbReference type="Proteomes" id="UP000472262"/>
    </source>
</evidence>
<evidence type="ECO:0000259" key="1">
    <source>
        <dbReference type="Pfam" id="PF08385"/>
    </source>
</evidence>
<accession>A0A672KMK0</accession>
<reference evidence="2" key="1">
    <citation type="submission" date="2025-08" db="UniProtKB">
        <authorList>
            <consortium name="Ensembl"/>
        </authorList>
    </citation>
    <scope>IDENTIFICATION</scope>
</reference>
<evidence type="ECO:0000313" key="2">
    <source>
        <dbReference type="Ensembl" id="ENSSGRP00000011415.1"/>
    </source>
</evidence>
<dbReference type="InterPro" id="IPR013594">
    <property type="entry name" value="Dynein_heavy_tail"/>
</dbReference>
<dbReference type="Ensembl" id="ENSSGRT00000012387.1">
    <property type="protein sequence ID" value="ENSSGRP00000011415.1"/>
    <property type="gene ID" value="ENSSGRG00000007450.1"/>
</dbReference>
<dbReference type="PANTHER" id="PTHR46532">
    <property type="entry name" value="MALE FERTILITY FACTOR KL5"/>
    <property type="match status" value="1"/>
</dbReference>
<proteinExistence type="predicted"/>
<reference evidence="2" key="2">
    <citation type="submission" date="2025-09" db="UniProtKB">
        <authorList>
            <consortium name="Ensembl"/>
        </authorList>
    </citation>
    <scope>IDENTIFICATION</scope>
</reference>
<protein>
    <recommendedName>
        <fullName evidence="1">Dynein heavy chain tail domain-containing protein</fullName>
    </recommendedName>
</protein>
<dbReference type="AlphaFoldDB" id="A0A672KMK0"/>
<sequence>MVISWTHMIHKVLRADSADLIVTGLNPGPKAELDFWKMFHNVLNLCNSQLQNPCVQKMMRILEIIDSSYFPSFKALTKAVFDALQEARPIDLRSLLSQVEENEFPSIYTLIPPVFHLIFLVWTHCSFYRSPARIVALQPLHSQATSYLSAEELLRAETENGLEKLETVVGVFRCVRETFKAYRQKVAALASHYSAPKCWDFPSALVFSRFDDFLARVLQLKALFSTMLEFQRLEKLVFGGLRGRFLQFCKNIRDQEYNPLDLTDFEKDFSSFQERVGDFDRRLPCILCLAFQDCSGLESVFKVSSSDIIKETFIPNFSKDLVQFIISLQKIRNNLHLSKNMPTMTGCLKWAKMLRDRIHIPWNKFQFMMVHLYYRSIEGAEMELVYQKYREMSSHLDEYEKQVYLSWCGSINQACQMNLDQPLIKREPK</sequence>
<organism evidence="2 3">
    <name type="scientific">Sinocyclocheilus grahami</name>
    <name type="common">Dianchi golden-line fish</name>
    <name type="synonym">Barbus grahami</name>
    <dbReference type="NCBI Taxonomy" id="75366"/>
    <lineage>
        <taxon>Eukaryota</taxon>
        <taxon>Metazoa</taxon>
        <taxon>Chordata</taxon>
        <taxon>Craniata</taxon>
        <taxon>Vertebrata</taxon>
        <taxon>Euteleostomi</taxon>
        <taxon>Actinopterygii</taxon>
        <taxon>Neopterygii</taxon>
        <taxon>Teleostei</taxon>
        <taxon>Ostariophysi</taxon>
        <taxon>Cypriniformes</taxon>
        <taxon>Cyprinidae</taxon>
        <taxon>Cyprininae</taxon>
        <taxon>Sinocyclocheilus</taxon>
    </lineage>
</organism>
<keyword evidence="3" id="KW-1185">Reference proteome</keyword>
<feature type="domain" description="Dynein heavy chain tail" evidence="1">
    <location>
        <begin position="1"/>
        <end position="428"/>
    </location>
</feature>
<dbReference type="PANTHER" id="PTHR46532:SF11">
    <property type="entry name" value="DYNEIN AXONEMAL HEAVY CHAIN 12"/>
    <property type="match status" value="1"/>
</dbReference>
<dbReference type="GO" id="GO:0045505">
    <property type="term" value="F:dynein intermediate chain binding"/>
    <property type="evidence" value="ECO:0007669"/>
    <property type="project" value="InterPro"/>
</dbReference>
<dbReference type="InterPro" id="IPR026983">
    <property type="entry name" value="DHC"/>
</dbReference>
<dbReference type="GO" id="GO:0007018">
    <property type="term" value="P:microtubule-based movement"/>
    <property type="evidence" value="ECO:0007669"/>
    <property type="project" value="InterPro"/>
</dbReference>
<dbReference type="OMA" id="HMFSYLL"/>
<dbReference type="GO" id="GO:0005858">
    <property type="term" value="C:axonemal dynein complex"/>
    <property type="evidence" value="ECO:0007669"/>
    <property type="project" value="TreeGrafter"/>
</dbReference>
<dbReference type="Pfam" id="PF08385">
    <property type="entry name" value="DHC_N1"/>
    <property type="match status" value="1"/>
</dbReference>
<name>A0A672KMK0_SINGR</name>
<dbReference type="Proteomes" id="UP000472262">
    <property type="component" value="Unassembled WGS sequence"/>
</dbReference>
<dbReference type="GO" id="GO:0051959">
    <property type="term" value="F:dynein light intermediate chain binding"/>
    <property type="evidence" value="ECO:0007669"/>
    <property type="project" value="InterPro"/>
</dbReference>
<dbReference type="InParanoid" id="A0A672KMK0"/>